<dbReference type="SMART" id="SM00487">
    <property type="entry name" value="DEXDc"/>
    <property type="match status" value="1"/>
</dbReference>
<evidence type="ECO:0000256" key="3">
    <source>
        <dbReference type="ARBA" id="ARBA00022801"/>
    </source>
</evidence>
<feature type="compositionally biased region" description="Basic and acidic residues" evidence="11">
    <location>
        <begin position="1000"/>
        <end position="1040"/>
    </location>
</feature>
<evidence type="ECO:0000256" key="5">
    <source>
        <dbReference type="ARBA" id="ARBA00022840"/>
    </source>
</evidence>
<feature type="compositionally biased region" description="Basic and acidic residues" evidence="11">
    <location>
        <begin position="982"/>
        <end position="991"/>
    </location>
</feature>
<comment type="catalytic activity">
    <reaction evidence="8">
        <text>Couples ATP hydrolysis with the unwinding of duplex DNA by translocating in the 3'-5' direction.</text>
        <dbReference type="EC" id="5.6.2.4"/>
    </reaction>
</comment>
<dbReference type="Pfam" id="PF00271">
    <property type="entry name" value="Helicase_C"/>
    <property type="match status" value="1"/>
</dbReference>
<dbReference type="InterPro" id="IPR004179">
    <property type="entry name" value="Sec63-dom"/>
</dbReference>
<evidence type="ECO:0000256" key="11">
    <source>
        <dbReference type="SAM" id="MobiDB-lite"/>
    </source>
</evidence>
<evidence type="ECO:0000259" key="13">
    <source>
        <dbReference type="PROSITE" id="PS51194"/>
    </source>
</evidence>
<dbReference type="InterPro" id="IPR001650">
    <property type="entry name" value="Helicase_C-like"/>
</dbReference>
<dbReference type="CDD" id="cd18795">
    <property type="entry name" value="SF2_C_Ski2"/>
    <property type="match status" value="1"/>
</dbReference>
<dbReference type="InterPro" id="IPR014001">
    <property type="entry name" value="Helicase_ATP-bd"/>
</dbReference>
<proteinExistence type="inferred from homology"/>
<dbReference type="GO" id="GO:0016787">
    <property type="term" value="F:hydrolase activity"/>
    <property type="evidence" value="ECO:0007669"/>
    <property type="project" value="UniProtKB-KW"/>
</dbReference>
<sequence>MSFLNNLNAFLESDDKHILISIDLVNEPVARYDPPFVPSSPSQEEKRLPFILKDLNSFRYNESLDANVSPVRSSSVNQSYDLINSNHDYLRTHDSHLNSTFSSVVPKLKVNVLSSSQRCVFPFDKFNEMQSKCFNVVYGTTKNCVLSSPTGSGKTVVFELAILRANETLYDCKVLYLAPTRALCSERKDDWSKKFAPLGITVGMLTGDTSYRETESVRNSRVIISTPEKWDMITRKWNDYKKLFSLVKLLLVDEVHVLKEPRGATLEVVMTRMKRICVGLRILAISATVANAHDISTWLDAETLIFGEEYRAVKLQKIVYGYKPNNENDFSFDNQLNSKLVEVIEKHSTGKPVLIFCATRNSCQFTAKFLAEKICAKGVVLKLKDRELANLMKTGVGYHHAGLTYADRKLIEAAFLNGDLGYLCCTSTLAVGINLPAYLVIIKGTRCWCESTFQEYSETDILQMIGRAGRPQFENEGVSIIMTNSKLKLKYERLIMGTEKVESSLHLNFSENLLAEIAVGNISSIDDALSWLKTTYFYVRFLINPSYYDIPKPTTTEENLLRFCMNQTDKLIKEDLIHDFKCTKFGLSMTMHYIKFDTMKVILNASGQLNISELFDILAKAAEFSEVKIKHQEKRLYKELNKSPLMRYPSESKVSTIIQYELGGLEFPNYNGAQKLQSSFLGDKFFVFKHVSRILRAMMDVFVEKKNAKSLVNSGYVMRSITAKGWEGSPNELKQLDTVGIKSIKKLVNHNVLTLMDAKTLSQTQIEQFLGLKVGAGAKLKRALSSIPKIDVDAHLNGSEVQINIRIEPITKIFKNETLYLQVISFSGDRLVDFRRASLKNFTDGGFVVPYCGQMVEIEASVMCGVFRKVSVGESKKPIEDVDPNFEFSSSLTSLSDIFAIQHVQKDASQDKCKNACLIEGVEEENNSGTSHLLSSSSTKAIVDAAPLVAIRKCSKKKVRRKRSIFDVHSDDSDDAVSNNIAERKKPKDNSNKAPVKTDTLLRESGERVGKESLRQKETKLESNERNREGRSEVHAENQVKSDCTSWDTTELSDGMRATEGLNKGSSNPKIEEEAPTNSKKESISFHSVSTRSTAKHFDVHLDKDGSQITQVDDDVLEEFQQFFGSDVLVE</sequence>
<dbReference type="GeneID" id="14538919"/>
<dbReference type="Gene3D" id="3.40.50.300">
    <property type="entry name" value="P-loop containing nucleotide triphosphate hydrolases"/>
    <property type="match status" value="2"/>
</dbReference>
<evidence type="ECO:0000256" key="10">
    <source>
        <dbReference type="ARBA" id="ARBA00048988"/>
    </source>
</evidence>
<comment type="similarity">
    <text evidence="1">Belongs to the helicase family. SKI2 subfamily.</text>
</comment>
<keyword evidence="6" id="KW-0413">Isomerase</keyword>
<evidence type="ECO:0000256" key="9">
    <source>
        <dbReference type="ARBA" id="ARBA00034808"/>
    </source>
</evidence>
<dbReference type="AlphaFoldDB" id="H8WZP9"/>
<dbReference type="GO" id="GO:0043138">
    <property type="term" value="F:3'-5' DNA helicase activity"/>
    <property type="evidence" value="ECO:0007669"/>
    <property type="project" value="UniProtKB-EC"/>
</dbReference>
<keyword evidence="4" id="KW-0347">Helicase</keyword>
<evidence type="ECO:0000256" key="8">
    <source>
        <dbReference type="ARBA" id="ARBA00034617"/>
    </source>
</evidence>
<dbReference type="InterPro" id="IPR011545">
    <property type="entry name" value="DEAD/DEAH_box_helicase_dom"/>
</dbReference>
<dbReference type="KEGG" id="cot:CORT_0B05360"/>
<evidence type="ECO:0000256" key="4">
    <source>
        <dbReference type="ARBA" id="ARBA00022806"/>
    </source>
</evidence>
<dbReference type="PANTHER" id="PTHR47835">
    <property type="entry name" value="HFM1, ATP DEPENDENT DNA HELICASE HOMOLOG"/>
    <property type="match status" value="1"/>
</dbReference>
<evidence type="ECO:0000256" key="6">
    <source>
        <dbReference type="ARBA" id="ARBA00023235"/>
    </source>
</evidence>
<dbReference type="InterPro" id="IPR057842">
    <property type="entry name" value="WH_MER3"/>
</dbReference>
<dbReference type="Proteomes" id="UP000005018">
    <property type="component" value="Chromosome 2"/>
</dbReference>
<dbReference type="Gene3D" id="1.10.3380.10">
    <property type="entry name" value="Sec63 N-terminal domain-like domain"/>
    <property type="match status" value="1"/>
</dbReference>
<keyword evidence="3" id="KW-0378">Hydrolase</keyword>
<evidence type="ECO:0000256" key="2">
    <source>
        <dbReference type="ARBA" id="ARBA00022741"/>
    </source>
</evidence>
<dbReference type="SMART" id="SM00490">
    <property type="entry name" value="HELICc"/>
    <property type="match status" value="1"/>
</dbReference>
<keyword evidence="15" id="KW-1185">Reference proteome</keyword>
<dbReference type="InterPro" id="IPR036388">
    <property type="entry name" value="WH-like_DNA-bd_sf"/>
</dbReference>
<dbReference type="Pfam" id="PF23445">
    <property type="entry name" value="WHD_SNRNP200"/>
    <property type="match status" value="1"/>
</dbReference>
<dbReference type="GO" id="GO:0007131">
    <property type="term" value="P:reciprocal meiotic recombination"/>
    <property type="evidence" value="ECO:0007669"/>
    <property type="project" value="UniProtKB-ARBA"/>
</dbReference>
<dbReference type="Pfam" id="PF00270">
    <property type="entry name" value="DEAD"/>
    <property type="match status" value="1"/>
</dbReference>
<dbReference type="Gene3D" id="1.10.10.10">
    <property type="entry name" value="Winged helix-like DNA-binding domain superfamily/Winged helix DNA-binding domain"/>
    <property type="match status" value="1"/>
</dbReference>
<keyword evidence="7" id="KW-0469">Meiosis</keyword>
<dbReference type="InterPro" id="IPR052247">
    <property type="entry name" value="Meiotic_Crossover_Helicase"/>
</dbReference>
<dbReference type="PROSITE" id="PS51192">
    <property type="entry name" value="HELICASE_ATP_BIND_1"/>
    <property type="match status" value="1"/>
</dbReference>
<dbReference type="EMBL" id="HE681720">
    <property type="protein sequence ID" value="CCG22244.1"/>
    <property type="molecule type" value="Genomic_DNA"/>
</dbReference>
<dbReference type="PROSITE" id="PS51194">
    <property type="entry name" value="HELICASE_CTER"/>
    <property type="match status" value="1"/>
</dbReference>
<evidence type="ECO:0000259" key="12">
    <source>
        <dbReference type="PROSITE" id="PS51192"/>
    </source>
</evidence>
<feature type="domain" description="Helicase ATP-binding" evidence="12">
    <location>
        <begin position="135"/>
        <end position="307"/>
    </location>
</feature>
<keyword evidence="5" id="KW-0067">ATP-binding</keyword>
<feature type="region of interest" description="Disordered" evidence="11">
    <location>
        <begin position="970"/>
        <end position="1088"/>
    </location>
</feature>
<dbReference type="PANTHER" id="PTHR47835:SF3">
    <property type="entry name" value="HELICASE FOR MEIOSIS 1"/>
    <property type="match status" value="1"/>
</dbReference>
<evidence type="ECO:0000256" key="7">
    <source>
        <dbReference type="ARBA" id="ARBA00023254"/>
    </source>
</evidence>
<protein>
    <recommendedName>
        <fullName evidence="9">DNA 3'-5' helicase</fullName>
        <ecNumber evidence="9">5.6.2.4</ecNumber>
    </recommendedName>
</protein>
<gene>
    <name evidence="14" type="ORF">CORT_0B05360</name>
</gene>
<dbReference type="InterPro" id="IPR027417">
    <property type="entry name" value="P-loop_NTPase"/>
</dbReference>
<evidence type="ECO:0000313" key="14">
    <source>
        <dbReference type="EMBL" id="CCG22244.1"/>
    </source>
</evidence>
<dbReference type="HOGENOM" id="CLU_000335_0_1_1"/>
<keyword evidence="2" id="KW-0547">Nucleotide-binding</keyword>
<dbReference type="EC" id="5.6.2.4" evidence="9"/>
<feature type="domain" description="Helicase C-terminal" evidence="13">
    <location>
        <begin position="335"/>
        <end position="517"/>
    </location>
</feature>
<dbReference type="FunFam" id="3.40.50.300:FF:001076">
    <property type="entry name" value="ATP-dependent DNA helicase MER3"/>
    <property type="match status" value="1"/>
</dbReference>
<organism evidence="14 15">
    <name type="scientific">Candida orthopsilosis (strain 90-125)</name>
    <name type="common">Yeast</name>
    <dbReference type="NCBI Taxonomy" id="1136231"/>
    <lineage>
        <taxon>Eukaryota</taxon>
        <taxon>Fungi</taxon>
        <taxon>Dikarya</taxon>
        <taxon>Ascomycota</taxon>
        <taxon>Saccharomycotina</taxon>
        <taxon>Pichiomycetes</taxon>
        <taxon>Debaryomycetaceae</taxon>
        <taxon>Candida/Lodderomyces clade</taxon>
        <taxon>Candida</taxon>
    </lineage>
</organism>
<dbReference type="Pfam" id="PF02889">
    <property type="entry name" value="Sec63"/>
    <property type="match status" value="1"/>
</dbReference>
<dbReference type="OrthoDB" id="5575at2759"/>
<dbReference type="SMART" id="SM00973">
    <property type="entry name" value="Sec63"/>
    <property type="match status" value="1"/>
</dbReference>
<evidence type="ECO:0000256" key="1">
    <source>
        <dbReference type="ARBA" id="ARBA00010140"/>
    </source>
</evidence>
<accession>H8WZP9</accession>
<evidence type="ECO:0000313" key="15">
    <source>
        <dbReference type="Proteomes" id="UP000005018"/>
    </source>
</evidence>
<dbReference type="SUPFAM" id="SSF158702">
    <property type="entry name" value="Sec63 N-terminal domain-like"/>
    <property type="match status" value="1"/>
</dbReference>
<dbReference type="GO" id="GO:0005524">
    <property type="term" value="F:ATP binding"/>
    <property type="evidence" value="ECO:0007669"/>
    <property type="project" value="UniProtKB-KW"/>
</dbReference>
<dbReference type="eggNOG" id="KOG0952">
    <property type="taxonomic scope" value="Eukaryota"/>
</dbReference>
<dbReference type="GO" id="GO:0003676">
    <property type="term" value="F:nucleic acid binding"/>
    <property type="evidence" value="ECO:0007669"/>
    <property type="project" value="InterPro"/>
</dbReference>
<name>H8WZP9_CANO9</name>
<dbReference type="RefSeq" id="XP_003867681.1">
    <property type="nucleotide sequence ID" value="XM_003867633.1"/>
</dbReference>
<dbReference type="SUPFAM" id="SSF52540">
    <property type="entry name" value="P-loop containing nucleoside triphosphate hydrolases"/>
    <property type="match status" value="1"/>
</dbReference>
<feature type="compositionally biased region" description="Polar residues" evidence="11">
    <location>
        <begin position="1041"/>
        <end position="1052"/>
    </location>
</feature>
<reference evidence="14 15" key="1">
    <citation type="journal article" date="2012" name="PLoS ONE">
        <title>Sequence and analysis of the genome of the pathogenic yeast Candida orthopsilosis.</title>
        <authorList>
            <person name="Riccombeni A."/>
            <person name="Vidanes G."/>
            <person name="Proux-Wera E."/>
            <person name="Wolfe K.H."/>
            <person name="Butler G."/>
        </authorList>
    </citation>
    <scope>NUCLEOTIDE SEQUENCE [LARGE SCALE GENOMIC DNA]</scope>
    <source>
        <strain evidence="14 15">Co 90-125</strain>
    </source>
</reference>
<comment type="catalytic activity">
    <reaction evidence="10">
        <text>ATP + H2O = ADP + phosphate + H(+)</text>
        <dbReference type="Rhea" id="RHEA:13065"/>
        <dbReference type="ChEBI" id="CHEBI:15377"/>
        <dbReference type="ChEBI" id="CHEBI:15378"/>
        <dbReference type="ChEBI" id="CHEBI:30616"/>
        <dbReference type="ChEBI" id="CHEBI:43474"/>
        <dbReference type="ChEBI" id="CHEBI:456216"/>
        <dbReference type="EC" id="5.6.2.4"/>
    </reaction>
</comment>